<feature type="transmembrane region" description="Helical" evidence="1">
    <location>
        <begin position="520"/>
        <end position="547"/>
    </location>
</feature>
<name>A0A5B8J2T4_9RHOB</name>
<evidence type="ECO:0000313" key="3">
    <source>
        <dbReference type="Proteomes" id="UP000318483"/>
    </source>
</evidence>
<feature type="transmembrane region" description="Helical" evidence="1">
    <location>
        <begin position="358"/>
        <end position="378"/>
    </location>
</feature>
<dbReference type="SUPFAM" id="SSF82866">
    <property type="entry name" value="Multidrug efflux transporter AcrB transmembrane domain"/>
    <property type="match status" value="2"/>
</dbReference>
<feature type="transmembrane region" description="Helical" evidence="1">
    <location>
        <begin position="927"/>
        <end position="951"/>
    </location>
</feature>
<keyword evidence="3" id="KW-1185">Reference proteome</keyword>
<dbReference type="PRINTS" id="PR00702">
    <property type="entry name" value="ACRIFLAVINRP"/>
</dbReference>
<feature type="transmembrane region" description="Helical" evidence="1">
    <location>
        <begin position="1003"/>
        <end position="1028"/>
    </location>
</feature>
<reference evidence="2 3" key="1">
    <citation type="submission" date="2019-07" db="EMBL/GenBank/DDBJ databases">
        <title>Litoreibacter alkalisoli sp. nov., isolated from saline-alkaline soil.</title>
        <authorList>
            <person name="Wang S."/>
            <person name="Xu L."/>
            <person name="Xing Y.-T."/>
            <person name="Sun J.-Q."/>
        </authorList>
    </citation>
    <scope>NUCLEOTIDE SEQUENCE [LARGE SCALE GENOMIC DNA]</scope>
    <source>
        <strain evidence="2 3">LN3S51</strain>
    </source>
</reference>
<dbReference type="RefSeq" id="WP_146363325.1">
    <property type="nucleotide sequence ID" value="NZ_CP042261.1"/>
</dbReference>
<dbReference type="InterPro" id="IPR027463">
    <property type="entry name" value="AcrB_DN_DC_subdom"/>
</dbReference>
<evidence type="ECO:0000256" key="1">
    <source>
        <dbReference type="SAM" id="Phobius"/>
    </source>
</evidence>
<feature type="transmembrane region" description="Helical" evidence="1">
    <location>
        <begin position="901"/>
        <end position="921"/>
    </location>
</feature>
<feature type="transmembrane region" description="Helical" evidence="1">
    <location>
        <begin position="1098"/>
        <end position="1122"/>
    </location>
</feature>
<dbReference type="PANTHER" id="PTHR32063:SF33">
    <property type="entry name" value="RND SUPERFAMILY EFFLUX PUMP PERMEASE COMPONENT"/>
    <property type="match status" value="1"/>
</dbReference>
<dbReference type="PANTHER" id="PTHR32063">
    <property type="match status" value="1"/>
</dbReference>
<proteinExistence type="predicted"/>
<dbReference type="GO" id="GO:0005886">
    <property type="term" value="C:plasma membrane"/>
    <property type="evidence" value="ECO:0007669"/>
    <property type="project" value="TreeGrafter"/>
</dbReference>
<feature type="transmembrane region" description="Helical" evidence="1">
    <location>
        <begin position="330"/>
        <end position="351"/>
    </location>
</feature>
<feature type="transmembrane region" description="Helical" evidence="1">
    <location>
        <begin position="1049"/>
        <end position="1069"/>
    </location>
</feature>
<feature type="transmembrane region" description="Helical" evidence="1">
    <location>
        <begin position="462"/>
        <end position="481"/>
    </location>
</feature>
<dbReference type="Gene3D" id="1.20.1640.10">
    <property type="entry name" value="Multidrug efflux transporter AcrB transmembrane domain"/>
    <property type="match status" value="2"/>
</dbReference>
<dbReference type="Gene3D" id="3.30.70.1440">
    <property type="entry name" value="Multidrug efflux transporter AcrB pore domain"/>
    <property type="match status" value="1"/>
</dbReference>
<dbReference type="KEGG" id="lit:FPZ52_02325"/>
<dbReference type="AlphaFoldDB" id="A0A5B8J2T4"/>
<feature type="transmembrane region" description="Helical" evidence="1">
    <location>
        <begin position="430"/>
        <end position="450"/>
    </location>
</feature>
<keyword evidence="1" id="KW-0472">Membrane</keyword>
<feature type="transmembrane region" description="Helical" evidence="1">
    <location>
        <begin position="972"/>
        <end position="991"/>
    </location>
</feature>
<keyword evidence="1" id="KW-0812">Transmembrane</keyword>
<feature type="transmembrane region" description="Helical" evidence="1">
    <location>
        <begin position="875"/>
        <end position="894"/>
    </location>
</feature>
<gene>
    <name evidence="2" type="ORF">FPZ52_02325</name>
</gene>
<organism evidence="2 3">
    <name type="scientific">Qingshengfaniella alkalisoli</name>
    <dbReference type="NCBI Taxonomy" id="2599296"/>
    <lineage>
        <taxon>Bacteria</taxon>
        <taxon>Pseudomonadati</taxon>
        <taxon>Pseudomonadota</taxon>
        <taxon>Alphaproteobacteria</taxon>
        <taxon>Rhodobacterales</taxon>
        <taxon>Paracoccaceae</taxon>
        <taxon>Qingshengfaniella</taxon>
    </lineage>
</organism>
<dbReference type="InterPro" id="IPR001036">
    <property type="entry name" value="Acrflvin-R"/>
</dbReference>
<dbReference type="SUPFAM" id="SSF82714">
    <property type="entry name" value="Multidrug efflux transporter AcrB TolC docking domain, DN and DC subdomains"/>
    <property type="match status" value="2"/>
</dbReference>
<dbReference type="SUPFAM" id="SSF82693">
    <property type="entry name" value="Multidrug efflux transporter AcrB pore domain, PN1, PN2, PC1 and PC2 subdomains"/>
    <property type="match status" value="2"/>
</dbReference>
<accession>A0A5B8J2T4</accession>
<evidence type="ECO:0000313" key="2">
    <source>
        <dbReference type="EMBL" id="QDY68570.1"/>
    </source>
</evidence>
<sequence length="1128" mass="122020">MDIPTGKGLLGYFTQHRTASNLLLIVLVILGLAAAPQMRAQYFPDIVTDDIRVSVAWDGAGPEDVDRALIGPMLPVLQAVEGVQETETRATEGSARIELEFEPGWDMARAQQDVETALDTVTDLPEDADAPSVARRAWRDSVTDVVISGPAGVDQLARFADEFVAELFDAGVTRTTIQGVADPETEVIVQTRDMIRYDVTMSDIADAIASAAESNPAGEIESANARLRSGVARRSADEIEAIVLRTYADGSSLTVGDVAQINPTSVDRDRAYYVGDNPAVAINVARSATGDAIKLQRAVEDVADKFQQTLPPDVTVDLIRTRAEQISARLNILIENGLQGLVLVLGLLFLFLNARIAFWVAAGIPVSMLTAIAIMYGFGISLNMISLFGLIITLGIVVDDAIVVGEHADFRARRLGEPAPVAAERAARHMALPVVCATLTTVIAFFGLTVIEGGFGAMIKDIPVTVIAVLLASLVECFLILPNHLKHAVAHTAKEHWYDWPSRQVNRGFRWFRDNVFRRFIELVLAMRYPVIAGAMVVLASQAALFIKGDVQWRFFDSPEQGSISGNFAMAPGATREDSIAQMRELQRAAEAVAARYEEEFGLNPLTYMLTQIGGTSGRGLAGEDTKEAFQLGSVAIELIDADLRPYSSFAFVEALQQEARNHPLAETVSFRGWRSGPGGDALDVKLYGASSERLKDAAEGLKSALAGFPEVSALEDSMAYDKEEFIVELSPQGQLLGFTIDEVGRELRYRLNGVEAVTYPDGTRTGRILVDLPDEEKTADFLEQAMLRAPSGQYVPLADLVTVERESGFSTIRRENGLRVITVTGDISDDDPQRANEILTTMRDTILPRIESEYQVGWQLGGLSEQERDFLSDASRGLTLCMLGIFLTLAWMFSSWTRPLAIMAIIPFGCVGAIWGHYAWGLPMSMFSIVGLIGMTGIIVNDSIVLIATVDEYAKNRPLRAAVRDAVCDRLRPVMLTTMTTVLGLGPLMYESSQQAQFLKPTVVTLVYGLAFGMLLVLIAVPAMLIVGRDMAQSLRAARRSLGAGRRAGPAFGASATLAVLIGLWFAATLGSQLTVGQMLISTLFPEVALAGGNSFAFAWFAAGATLLTAVVLGAGAVWVVRENRSV</sequence>
<dbReference type="Pfam" id="PF00873">
    <property type="entry name" value="ACR_tran"/>
    <property type="match status" value="1"/>
</dbReference>
<dbReference type="GO" id="GO:0042910">
    <property type="term" value="F:xenobiotic transmembrane transporter activity"/>
    <property type="evidence" value="ECO:0007669"/>
    <property type="project" value="TreeGrafter"/>
</dbReference>
<dbReference type="EMBL" id="CP042261">
    <property type="protein sequence ID" value="QDY68570.1"/>
    <property type="molecule type" value="Genomic_DNA"/>
</dbReference>
<keyword evidence="1" id="KW-1133">Transmembrane helix</keyword>
<dbReference type="OrthoDB" id="174266at2"/>
<feature type="transmembrane region" description="Helical" evidence="1">
    <location>
        <begin position="384"/>
        <end position="404"/>
    </location>
</feature>
<dbReference type="Proteomes" id="UP000318483">
    <property type="component" value="Chromosome"/>
</dbReference>
<dbReference type="Gene3D" id="3.30.2090.10">
    <property type="entry name" value="Multidrug efflux transporter AcrB TolC docking domain, DN and DC subdomains"/>
    <property type="match status" value="2"/>
</dbReference>
<protein>
    <submittedName>
        <fullName evidence="2">Efflux RND transporter permease subunit</fullName>
    </submittedName>
</protein>
<dbReference type="Gene3D" id="3.30.70.1430">
    <property type="entry name" value="Multidrug efflux transporter AcrB pore domain"/>
    <property type="match status" value="2"/>
</dbReference>
<dbReference type="Gene3D" id="3.30.70.1320">
    <property type="entry name" value="Multidrug efflux transporter AcrB pore domain like"/>
    <property type="match status" value="1"/>
</dbReference>